<name>A0A6B3LES6_9BACT</name>
<dbReference type="InterPro" id="IPR027417">
    <property type="entry name" value="P-loop_NTPase"/>
</dbReference>
<feature type="binding site" evidence="2">
    <location>
        <begin position="107"/>
        <end position="110"/>
    </location>
    <ligand>
        <name>ATP</name>
        <dbReference type="ChEBI" id="CHEBI:30616"/>
    </ligand>
</feature>
<proteinExistence type="inferred from homology"/>
<comment type="catalytic activity">
    <reaction evidence="2">
        <text>(7R,8S)-7,8-diammoniononanoate + CO2 + ATP = (4R,5S)-dethiobiotin + ADP + phosphate + 3 H(+)</text>
        <dbReference type="Rhea" id="RHEA:15805"/>
        <dbReference type="ChEBI" id="CHEBI:15378"/>
        <dbReference type="ChEBI" id="CHEBI:16526"/>
        <dbReference type="ChEBI" id="CHEBI:30616"/>
        <dbReference type="ChEBI" id="CHEBI:43474"/>
        <dbReference type="ChEBI" id="CHEBI:149469"/>
        <dbReference type="ChEBI" id="CHEBI:149473"/>
        <dbReference type="ChEBI" id="CHEBI:456216"/>
        <dbReference type="EC" id="6.3.3.3"/>
    </reaction>
</comment>
<comment type="subunit">
    <text evidence="2">Homodimer.</text>
</comment>
<dbReference type="PANTHER" id="PTHR43210">
    <property type="entry name" value="DETHIOBIOTIN SYNTHETASE"/>
    <property type="match status" value="1"/>
</dbReference>
<keyword evidence="2" id="KW-0067">ATP-binding</keyword>
<dbReference type="InterPro" id="IPR004472">
    <property type="entry name" value="DTB_synth_BioD"/>
</dbReference>
<evidence type="ECO:0000313" key="4">
    <source>
        <dbReference type="Proteomes" id="UP000475117"/>
    </source>
</evidence>
<dbReference type="HAMAP" id="MF_00336">
    <property type="entry name" value="BioD"/>
    <property type="match status" value="1"/>
</dbReference>
<evidence type="ECO:0000256" key="1">
    <source>
        <dbReference type="ARBA" id="ARBA00022756"/>
    </source>
</evidence>
<comment type="similarity">
    <text evidence="2">Belongs to the dethiobiotin synthetase family.</text>
</comment>
<dbReference type="KEGG" id="soa:G3M56_001975"/>
<comment type="cofactor">
    <cofactor evidence="2">
        <name>Mg(2+)</name>
        <dbReference type="ChEBI" id="CHEBI:18420"/>
    </cofactor>
</comment>
<feature type="binding site" evidence="2">
    <location>
        <begin position="167"/>
        <end position="168"/>
    </location>
    <ligand>
        <name>ATP</name>
        <dbReference type="ChEBI" id="CHEBI:30616"/>
    </ligand>
</feature>
<feature type="binding site" evidence="2">
    <location>
        <begin position="11"/>
        <end position="16"/>
    </location>
    <ligand>
        <name>ATP</name>
        <dbReference type="ChEBI" id="CHEBI:30616"/>
    </ligand>
</feature>
<dbReference type="GO" id="GO:0005829">
    <property type="term" value="C:cytosol"/>
    <property type="evidence" value="ECO:0007669"/>
    <property type="project" value="TreeGrafter"/>
</dbReference>
<keyword evidence="2" id="KW-0479">Metal-binding</keyword>
<comment type="subcellular location">
    <subcellularLocation>
        <location evidence="2">Cytoplasm</location>
    </subcellularLocation>
</comment>
<dbReference type="UniPathway" id="UPA00078">
    <property type="reaction ID" value="UER00161"/>
</dbReference>
<feature type="binding site" evidence="2">
    <location>
        <position position="107"/>
    </location>
    <ligand>
        <name>Mg(2+)</name>
        <dbReference type="ChEBI" id="CHEBI:18420"/>
    </ligand>
</feature>
<dbReference type="CDD" id="cd03109">
    <property type="entry name" value="DTBS"/>
    <property type="match status" value="1"/>
</dbReference>
<feature type="binding site" evidence="2">
    <location>
        <position position="208"/>
    </location>
    <ligand>
        <name>ATP</name>
        <dbReference type="ChEBI" id="CHEBI:30616"/>
    </ligand>
</feature>
<comment type="pathway">
    <text evidence="2">Cofactor biosynthesis; biotin biosynthesis; biotin from 7,8-diaminononanoate: step 1/2.</text>
</comment>
<dbReference type="EMBL" id="CP066776">
    <property type="protein sequence ID" value="QQL46343.1"/>
    <property type="molecule type" value="Genomic_DNA"/>
</dbReference>
<dbReference type="EC" id="6.3.3.3" evidence="2"/>
<feature type="binding site" evidence="2">
    <location>
        <position position="45"/>
    </location>
    <ligand>
        <name>ATP</name>
        <dbReference type="ChEBI" id="CHEBI:30616"/>
    </ligand>
</feature>
<dbReference type="GO" id="GO:0005524">
    <property type="term" value="F:ATP binding"/>
    <property type="evidence" value="ECO:0007669"/>
    <property type="project" value="UniProtKB-UniRule"/>
</dbReference>
<dbReference type="GO" id="GO:0009102">
    <property type="term" value="P:biotin biosynthetic process"/>
    <property type="evidence" value="ECO:0007669"/>
    <property type="project" value="UniProtKB-UniRule"/>
</dbReference>
<dbReference type="Proteomes" id="UP000475117">
    <property type="component" value="Chromosome"/>
</dbReference>
<gene>
    <name evidence="2 3" type="primary">bioD</name>
    <name evidence="3" type="ORF">G3M56_001975</name>
</gene>
<evidence type="ECO:0000313" key="3">
    <source>
        <dbReference type="EMBL" id="QQL46343.1"/>
    </source>
</evidence>
<dbReference type="GO" id="GO:0004141">
    <property type="term" value="F:dethiobiotin synthase activity"/>
    <property type="evidence" value="ECO:0007669"/>
    <property type="project" value="UniProtKB-UniRule"/>
</dbReference>
<dbReference type="Gene3D" id="3.40.50.300">
    <property type="entry name" value="P-loop containing nucleotide triphosphate hydrolases"/>
    <property type="match status" value="1"/>
</dbReference>
<sequence>MRYFITGTGTDVGKTFVASKLIAAANREGIATVGFKPISCGGLEDVVALRDAGPMDGPDLDLINPLRYNTPAAPYTAALYENKPFELEPILEAYNELTSKYEGVLVEGAGGWEVPITRDYRIGDLAKEFGLPVIVVVNNRLGALNETILTVEAIRRRGLECAGLVLNHLEEERDMPSVTNESALEDILEVPILLDVLHGVDELDLPWQMTS</sequence>
<dbReference type="AlphaFoldDB" id="A0A6B3LES6"/>
<keyword evidence="2" id="KW-0963">Cytoplasm</keyword>
<feature type="active site" evidence="2">
    <location>
        <position position="36"/>
    </location>
</feature>
<dbReference type="Pfam" id="PF13500">
    <property type="entry name" value="AAA_26"/>
    <property type="match status" value="1"/>
</dbReference>
<comment type="function">
    <text evidence="2">Catalyzes a mechanistically unusual reaction, the ATP-dependent insertion of CO2 between the N7 and N8 nitrogen atoms of 7,8-diaminopelargonic acid (DAPA, also called 7,8-diammoniononanoate) to form a ureido ring.</text>
</comment>
<keyword evidence="4" id="KW-1185">Reference proteome</keyword>
<dbReference type="GO" id="GO:0000287">
    <property type="term" value="F:magnesium ion binding"/>
    <property type="evidence" value="ECO:0007669"/>
    <property type="project" value="UniProtKB-UniRule"/>
</dbReference>
<organism evidence="3 4">
    <name type="scientific">Sulfuriroseicoccus oceanibius</name>
    <dbReference type="NCBI Taxonomy" id="2707525"/>
    <lineage>
        <taxon>Bacteria</taxon>
        <taxon>Pseudomonadati</taxon>
        <taxon>Verrucomicrobiota</taxon>
        <taxon>Verrucomicrobiia</taxon>
        <taxon>Verrucomicrobiales</taxon>
        <taxon>Verrucomicrobiaceae</taxon>
        <taxon>Sulfuriroseicoccus</taxon>
    </lineage>
</organism>
<keyword evidence="2" id="KW-0547">Nucleotide-binding</keyword>
<keyword evidence="1 2" id="KW-0093">Biotin biosynthesis</keyword>
<dbReference type="NCBIfam" id="TIGR00347">
    <property type="entry name" value="bioD"/>
    <property type="match status" value="1"/>
</dbReference>
<dbReference type="SUPFAM" id="SSF52540">
    <property type="entry name" value="P-loop containing nucleoside triphosphate hydrolases"/>
    <property type="match status" value="1"/>
</dbReference>
<feature type="binding site" evidence="2">
    <location>
        <position position="45"/>
    </location>
    <ligand>
        <name>Mg(2+)</name>
        <dbReference type="ChEBI" id="CHEBI:18420"/>
    </ligand>
</feature>
<protein>
    <recommendedName>
        <fullName evidence="2">ATP-dependent dethiobiotin synthetase BioD</fullName>
        <ecNumber evidence="2">6.3.3.3</ecNumber>
    </recommendedName>
    <alternativeName>
        <fullName evidence="2">DTB synthetase</fullName>
        <shortName evidence="2">DTBS</shortName>
    </alternativeName>
    <alternativeName>
        <fullName evidence="2">Dethiobiotin synthase</fullName>
    </alternativeName>
</protein>
<feature type="binding site" evidence="2">
    <location>
        <position position="15"/>
    </location>
    <ligand>
        <name>Mg(2+)</name>
        <dbReference type="ChEBI" id="CHEBI:18420"/>
    </ligand>
</feature>
<keyword evidence="2 3" id="KW-0436">Ligase</keyword>
<keyword evidence="2" id="KW-0460">Magnesium</keyword>
<evidence type="ECO:0000256" key="2">
    <source>
        <dbReference type="HAMAP-Rule" id="MF_00336"/>
    </source>
</evidence>
<dbReference type="PANTHER" id="PTHR43210:SF5">
    <property type="entry name" value="DETHIOBIOTIN SYNTHETASE"/>
    <property type="match status" value="1"/>
</dbReference>
<dbReference type="PIRSF" id="PIRSF006755">
    <property type="entry name" value="DTB_synth"/>
    <property type="match status" value="1"/>
</dbReference>
<reference evidence="3 4" key="1">
    <citation type="submission" date="2020-12" db="EMBL/GenBank/DDBJ databases">
        <title>Sulforoseuscoccus oceanibium gen. nov., sp. nov., a representative of the phylum Verrucomicrobia with special cytoplasmic membrane, and proposal of Sulforoseuscoccusaceae fam. nov.</title>
        <authorList>
            <person name="Xi F."/>
        </authorList>
    </citation>
    <scope>NUCLEOTIDE SEQUENCE [LARGE SCALE GENOMIC DNA]</scope>
    <source>
        <strain evidence="3 4">T37</strain>
    </source>
</reference>
<accession>A0A6B3LES6</accession>
<comment type="caution">
    <text evidence="2">Lacks conserved residue(s) required for the propagation of feature annotation.</text>
</comment>